<dbReference type="Proteomes" id="UP000824133">
    <property type="component" value="Unassembled WGS sequence"/>
</dbReference>
<evidence type="ECO:0000313" key="1">
    <source>
        <dbReference type="EMBL" id="HIY79796.1"/>
    </source>
</evidence>
<protein>
    <submittedName>
        <fullName evidence="1">Nucleotide pyrophosphohydrolase</fullName>
    </submittedName>
</protein>
<dbReference type="Gene3D" id="1.10.287.1080">
    <property type="entry name" value="MazG-like"/>
    <property type="match status" value="1"/>
</dbReference>
<dbReference type="CDD" id="cd11537">
    <property type="entry name" value="NTP-PPase_RS21-C6_like"/>
    <property type="match status" value="1"/>
</dbReference>
<dbReference type="GO" id="GO:0042262">
    <property type="term" value="P:DNA protection"/>
    <property type="evidence" value="ECO:0007669"/>
    <property type="project" value="TreeGrafter"/>
</dbReference>
<dbReference type="PANTHER" id="PTHR46523:SF1">
    <property type="entry name" value="DCTP PYROPHOSPHATASE 1"/>
    <property type="match status" value="1"/>
</dbReference>
<dbReference type="Pfam" id="PF12643">
    <property type="entry name" value="MazG-like"/>
    <property type="match status" value="1"/>
</dbReference>
<dbReference type="InterPro" id="IPR025984">
    <property type="entry name" value="DCTPP"/>
</dbReference>
<dbReference type="InterPro" id="IPR052555">
    <property type="entry name" value="dCTP_Pyrophosphatase"/>
</dbReference>
<dbReference type="AlphaFoldDB" id="A0A9D1ZAN1"/>
<organism evidence="1 2">
    <name type="scientific">Candidatus Olsenella excrementavium</name>
    <dbReference type="NCBI Taxonomy" id="2838709"/>
    <lineage>
        <taxon>Bacteria</taxon>
        <taxon>Bacillati</taxon>
        <taxon>Actinomycetota</taxon>
        <taxon>Coriobacteriia</taxon>
        <taxon>Coriobacteriales</taxon>
        <taxon>Atopobiaceae</taxon>
        <taxon>Olsenella</taxon>
    </lineage>
</organism>
<reference evidence="1" key="2">
    <citation type="submission" date="2021-04" db="EMBL/GenBank/DDBJ databases">
        <authorList>
            <person name="Gilroy R."/>
        </authorList>
    </citation>
    <scope>NUCLEOTIDE SEQUENCE</scope>
    <source>
        <strain evidence="1">ChiHjej10B9-743</strain>
    </source>
</reference>
<dbReference type="PIRSF" id="PIRSF029826">
    <property type="entry name" value="UCP029826_pph"/>
    <property type="match status" value="1"/>
</dbReference>
<evidence type="ECO:0000313" key="2">
    <source>
        <dbReference type="Proteomes" id="UP000824133"/>
    </source>
</evidence>
<sequence>MTFSDAQQEALAFRDEREWRQFHNPKDLAISISLEAAELLECFQWSGADLDPSESKERIREELADVMMYCIYLADVEGIDIPAALHDKIERNAKHYPVDKAIGSAKKYTEL</sequence>
<accession>A0A9D1ZAN1</accession>
<proteinExistence type="predicted"/>
<name>A0A9D1ZAN1_9ACTN</name>
<reference evidence="1" key="1">
    <citation type="journal article" date="2021" name="PeerJ">
        <title>Extensive microbial diversity within the chicken gut microbiome revealed by metagenomics and culture.</title>
        <authorList>
            <person name="Gilroy R."/>
            <person name="Ravi A."/>
            <person name="Getino M."/>
            <person name="Pursley I."/>
            <person name="Horton D.L."/>
            <person name="Alikhan N.F."/>
            <person name="Baker D."/>
            <person name="Gharbi K."/>
            <person name="Hall N."/>
            <person name="Watson M."/>
            <person name="Adriaenssens E.M."/>
            <person name="Foster-Nyarko E."/>
            <person name="Jarju S."/>
            <person name="Secka A."/>
            <person name="Antonio M."/>
            <person name="Oren A."/>
            <person name="Chaudhuri R.R."/>
            <person name="La Ragione R."/>
            <person name="Hildebrand F."/>
            <person name="Pallen M.J."/>
        </authorList>
    </citation>
    <scope>NUCLEOTIDE SEQUENCE</scope>
    <source>
        <strain evidence="1">ChiHjej10B9-743</strain>
    </source>
</reference>
<dbReference type="GO" id="GO:0006253">
    <property type="term" value="P:dCTP catabolic process"/>
    <property type="evidence" value="ECO:0007669"/>
    <property type="project" value="TreeGrafter"/>
</dbReference>
<comment type="caution">
    <text evidence="1">The sequence shown here is derived from an EMBL/GenBank/DDBJ whole genome shotgun (WGS) entry which is preliminary data.</text>
</comment>
<gene>
    <name evidence="1" type="ORF">IAA42_05095</name>
</gene>
<dbReference type="SUPFAM" id="SSF101386">
    <property type="entry name" value="all-alpha NTP pyrophosphatases"/>
    <property type="match status" value="1"/>
</dbReference>
<dbReference type="GO" id="GO:0047840">
    <property type="term" value="F:dCTP diphosphatase activity"/>
    <property type="evidence" value="ECO:0007669"/>
    <property type="project" value="TreeGrafter"/>
</dbReference>
<dbReference type="PANTHER" id="PTHR46523">
    <property type="entry name" value="DCTP PYROPHOSPHATASE 1"/>
    <property type="match status" value="1"/>
</dbReference>
<dbReference type="EMBL" id="DXCP01000037">
    <property type="protein sequence ID" value="HIY79796.1"/>
    <property type="molecule type" value="Genomic_DNA"/>
</dbReference>
<dbReference type="GO" id="GO:0005829">
    <property type="term" value="C:cytosol"/>
    <property type="evidence" value="ECO:0007669"/>
    <property type="project" value="TreeGrafter"/>
</dbReference>